<feature type="domain" description="Chitin-binding type-2" evidence="7">
    <location>
        <begin position="32"/>
        <end position="87"/>
    </location>
</feature>
<name>A0AAV4GZF5_9GAST</name>
<sequence length="610" mass="68858">MNIIGLDSLHPHQSMVKENIKDGGNANVDADHFVCQRDGFFRHEFRCDVYYLCAGGESLRLICEPGTSFDPALNMCVWNQMVPGCDMVQDIVHSTAGTDQGDSDKSRRTIQAGKSEAVPLSRSSINAGFSCPESTGLFALSSSCEVYISCVEGYSTIMRCLPGMAFDQQTERCVARSLVPGCSESKHSFSDNPTAPTNTHTRPFSCFNYSHRSVFRHQCQPGTAYSPEVRSCTWKYLVPQCWRQATLADNTKDVLHLPKEIKSPHFAIDVKEKSRPMQSKYGDDNISAPESSIDDKRWAQNLKNNQQTLSQKSKLVAALAKFFKDHYLESADEKKYHDFSYEGQRGNPNPSAWKESSSMTAHADSEQVRHTSGSGYGRFGDVIPQEFSSRNTDRWRWSQPLSDTEKSHNEVPVSPHISASHQYLLQSKSERRGLPEFQCPPVKDGFYRDDVLCDVFHRCVMGERFTFVCPPGTFFRIEGNFCDHSAIMPDCNQDGVRISALSRFPELRTFSSQPEAAHFPAPESWTYPSDSRSDYRVTPLDRPNSQQKLYDFQSRVETNMQQNNCRQFLFCAHSVPLVLTCPTTLLYNMRTLTCDFPAKVVCPSQIASLY</sequence>
<dbReference type="InterPro" id="IPR051940">
    <property type="entry name" value="Chitin_bind-dev_reg"/>
</dbReference>
<feature type="region of interest" description="Disordered" evidence="6">
    <location>
        <begin position="339"/>
        <end position="377"/>
    </location>
</feature>
<dbReference type="SMART" id="SM00494">
    <property type="entry name" value="ChtBD2"/>
    <property type="match status" value="5"/>
</dbReference>
<dbReference type="InterPro" id="IPR036508">
    <property type="entry name" value="Chitin-bd_dom_sf"/>
</dbReference>
<gene>
    <name evidence="8" type="ORF">ElyMa_004312700</name>
</gene>
<organism evidence="8 9">
    <name type="scientific">Elysia marginata</name>
    <dbReference type="NCBI Taxonomy" id="1093978"/>
    <lineage>
        <taxon>Eukaryota</taxon>
        <taxon>Metazoa</taxon>
        <taxon>Spiralia</taxon>
        <taxon>Lophotrochozoa</taxon>
        <taxon>Mollusca</taxon>
        <taxon>Gastropoda</taxon>
        <taxon>Heterobranchia</taxon>
        <taxon>Euthyneura</taxon>
        <taxon>Panpulmonata</taxon>
        <taxon>Sacoglossa</taxon>
        <taxon>Placobranchoidea</taxon>
        <taxon>Plakobranchidae</taxon>
        <taxon>Elysia</taxon>
    </lineage>
</organism>
<protein>
    <submittedName>
        <fullName evidence="8">Neurotrypsin</fullName>
    </submittedName>
</protein>
<dbReference type="PANTHER" id="PTHR23301">
    <property type="entry name" value="CHITIN BINDING PERITROPHIN-A"/>
    <property type="match status" value="1"/>
</dbReference>
<keyword evidence="1" id="KW-0147">Chitin-binding</keyword>
<comment type="caution">
    <text evidence="8">The sequence shown here is derived from an EMBL/GenBank/DDBJ whole genome shotgun (WGS) entry which is preliminary data.</text>
</comment>
<evidence type="ECO:0000313" key="9">
    <source>
        <dbReference type="Proteomes" id="UP000762676"/>
    </source>
</evidence>
<dbReference type="PROSITE" id="PS50940">
    <property type="entry name" value="CHIT_BIND_II"/>
    <property type="match status" value="4"/>
</dbReference>
<evidence type="ECO:0000256" key="2">
    <source>
        <dbReference type="ARBA" id="ARBA00022729"/>
    </source>
</evidence>
<feature type="domain" description="Chitin-binding type-2" evidence="7">
    <location>
        <begin position="128"/>
        <end position="184"/>
    </location>
</feature>
<evidence type="ECO:0000256" key="6">
    <source>
        <dbReference type="SAM" id="MobiDB-lite"/>
    </source>
</evidence>
<feature type="domain" description="Chitin-binding type-2" evidence="7">
    <location>
        <begin position="551"/>
        <end position="604"/>
    </location>
</feature>
<dbReference type="PANTHER" id="PTHR23301:SF0">
    <property type="entry name" value="CHITIN-BINDING TYPE-2 DOMAIN-CONTAINING PROTEIN-RELATED"/>
    <property type="match status" value="1"/>
</dbReference>
<dbReference type="Gene3D" id="2.170.140.10">
    <property type="entry name" value="Chitin binding domain"/>
    <property type="match status" value="4"/>
</dbReference>
<dbReference type="GO" id="GO:0005576">
    <property type="term" value="C:extracellular region"/>
    <property type="evidence" value="ECO:0007669"/>
    <property type="project" value="InterPro"/>
</dbReference>
<dbReference type="AlphaFoldDB" id="A0AAV4GZF5"/>
<keyword evidence="2" id="KW-0732">Signal</keyword>
<dbReference type="Proteomes" id="UP000762676">
    <property type="component" value="Unassembled WGS sequence"/>
</dbReference>
<keyword evidence="5" id="KW-0325">Glycoprotein</keyword>
<feature type="compositionally biased region" description="Polar residues" evidence="6">
    <location>
        <begin position="346"/>
        <end position="360"/>
    </location>
</feature>
<dbReference type="SUPFAM" id="SSF57625">
    <property type="entry name" value="Invertebrate chitin-binding proteins"/>
    <property type="match status" value="4"/>
</dbReference>
<proteinExistence type="predicted"/>
<evidence type="ECO:0000256" key="5">
    <source>
        <dbReference type="ARBA" id="ARBA00023180"/>
    </source>
</evidence>
<dbReference type="EMBL" id="BMAT01008693">
    <property type="protein sequence ID" value="GFR90797.1"/>
    <property type="molecule type" value="Genomic_DNA"/>
</dbReference>
<accession>A0AAV4GZF5</accession>
<reference evidence="8 9" key="1">
    <citation type="journal article" date="2021" name="Elife">
        <title>Chloroplast acquisition without the gene transfer in kleptoplastic sea slugs, Plakobranchus ocellatus.</title>
        <authorList>
            <person name="Maeda T."/>
            <person name="Takahashi S."/>
            <person name="Yoshida T."/>
            <person name="Shimamura S."/>
            <person name="Takaki Y."/>
            <person name="Nagai Y."/>
            <person name="Toyoda A."/>
            <person name="Suzuki Y."/>
            <person name="Arimoto A."/>
            <person name="Ishii H."/>
            <person name="Satoh N."/>
            <person name="Nishiyama T."/>
            <person name="Hasebe M."/>
            <person name="Maruyama T."/>
            <person name="Minagawa J."/>
            <person name="Obokata J."/>
            <person name="Shigenobu S."/>
        </authorList>
    </citation>
    <scope>NUCLEOTIDE SEQUENCE [LARGE SCALE GENOMIC DNA]</scope>
</reference>
<evidence type="ECO:0000256" key="3">
    <source>
        <dbReference type="ARBA" id="ARBA00022737"/>
    </source>
</evidence>
<evidence type="ECO:0000259" key="7">
    <source>
        <dbReference type="PROSITE" id="PS50940"/>
    </source>
</evidence>
<evidence type="ECO:0000256" key="1">
    <source>
        <dbReference type="ARBA" id="ARBA00022669"/>
    </source>
</evidence>
<keyword evidence="4" id="KW-1015">Disulfide bond</keyword>
<keyword evidence="9" id="KW-1185">Reference proteome</keyword>
<dbReference type="InterPro" id="IPR002557">
    <property type="entry name" value="Chitin-bd_dom"/>
</dbReference>
<feature type="region of interest" description="Disordered" evidence="6">
    <location>
        <begin position="96"/>
        <end position="117"/>
    </location>
</feature>
<evidence type="ECO:0000256" key="4">
    <source>
        <dbReference type="ARBA" id="ARBA00023157"/>
    </source>
</evidence>
<dbReference type="Pfam" id="PF01607">
    <property type="entry name" value="CBM_14"/>
    <property type="match status" value="4"/>
</dbReference>
<feature type="domain" description="Chitin-binding type-2" evidence="7">
    <location>
        <begin position="436"/>
        <end position="493"/>
    </location>
</feature>
<evidence type="ECO:0000313" key="8">
    <source>
        <dbReference type="EMBL" id="GFR90797.1"/>
    </source>
</evidence>
<keyword evidence="3" id="KW-0677">Repeat</keyword>
<dbReference type="GO" id="GO:0008061">
    <property type="term" value="F:chitin binding"/>
    <property type="evidence" value="ECO:0007669"/>
    <property type="project" value="UniProtKB-KW"/>
</dbReference>